<feature type="transmembrane region" description="Helical" evidence="1">
    <location>
        <begin position="179"/>
        <end position="196"/>
    </location>
</feature>
<organism evidence="2 3">
    <name type="scientific">Candidatus Falkowbacteria bacterium GW2011_GWF2_39_8</name>
    <dbReference type="NCBI Taxonomy" id="1618642"/>
    <lineage>
        <taxon>Bacteria</taxon>
        <taxon>Candidatus Falkowiibacteriota</taxon>
    </lineage>
</organism>
<keyword evidence="1" id="KW-0812">Transmembrane</keyword>
<comment type="caution">
    <text evidence="2">The sequence shown here is derived from an EMBL/GenBank/DDBJ whole genome shotgun (WGS) entry which is preliminary data.</text>
</comment>
<evidence type="ECO:0000313" key="3">
    <source>
        <dbReference type="Proteomes" id="UP000034137"/>
    </source>
</evidence>
<feature type="transmembrane region" description="Helical" evidence="1">
    <location>
        <begin position="491"/>
        <end position="511"/>
    </location>
</feature>
<evidence type="ECO:0000313" key="2">
    <source>
        <dbReference type="EMBL" id="KKR32836.1"/>
    </source>
</evidence>
<proteinExistence type="predicted"/>
<feature type="transmembrane region" description="Helical" evidence="1">
    <location>
        <begin position="62"/>
        <end position="79"/>
    </location>
</feature>
<feature type="transmembrane region" description="Helical" evidence="1">
    <location>
        <begin position="523"/>
        <end position="541"/>
    </location>
</feature>
<feature type="transmembrane region" description="Helical" evidence="1">
    <location>
        <begin position="154"/>
        <end position="172"/>
    </location>
</feature>
<evidence type="ECO:0008006" key="4">
    <source>
        <dbReference type="Google" id="ProtNLM"/>
    </source>
</evidence>
<feature type="transmembrane region" description="Helical" evidence="1">
    <location>
        <begin position="365"/>
        <end position="386"/>
    </location>
</feature>
<protein>
    <recommendedName>
        <fullName evidence="4">Glycosyltransferase RgtA/B/C/D-like domain-containing protein</fullName>
    </recommendedName>
</protein>
<dbReference type="AlphaFoldDB" id="A0A0G0Q660"/>
<feature type="transmembrane region" description="Helical" evidence="1">
    <location>
        <begin position="251"/>
        <end position="272"/>
    </location>
</feature>
<dbReference type="EMBL" id="LBXO01000021">
    <property type="protein sequence ID" value="KKR32836.1"/>
    <property type="molecule type" value="Genomic_DNA"/>
</dbReference>
<keyword evidence="1" id="KW-0472">Membrane</keyword>
<feature type="transmembrane region" description="Helical" evidence="1">
    <location>
        <begin position="85"/>
        <end position="102"/>
    </location>
</feature>
<sequence length="689" mass="80607">MRKIDFTNKQFLLIHGLLFCFSVFFLLINLNFFGLLFWILTFTIQYKIICKSFLGKVFDADIVLLSFHLITLSLLYYSFGFTIKSLIVWASFNFFVFSIALLRKTNNFRFELQTDLQIKRNSIFGFALLTLLAIVFKFHPMIDGHSSPWLDLNGYIFLFFLTASWVLVYQDLNNEKNKILALLYFFIFLTVVAFRFKLTFGFDTLLHQAALSHIAIYGKILPLNPFYIGQYVWELLINYVSGWEFNSIERWFGPISFVLILFRSGTALLKSFNIPEKRGLIAISALLLLPNQFYYTSPFNFSVSLGILALTEAYLYVKGGENKKIYTAWILSISTILVHPLVGINILASFIILHLVIKNAKRKILFAWTTIISFAVVFAFIFFNWLNGNSLIIANPFYFIGKFINVFGDPTWYVWDGPPFFLSVLYWLERLHLPIVILVIIFFSFKKNLSKPNRYLVLTGLSFIISAWFFASSFEIPKYTIIDQLNYVQRLLIVAKWSIWPIFLIYLVRLFEKWQTATKKSKILTAFIFACFATTAWYFTYQRSDDISRTNISSIRQVDYRAIESIYKTEGGKNGYLVFANQLFGAGAINIYGFGPYYQDNYWGNLHYYSVPMASELNLRYEKIMSATEFDYKILKEPLERLNLCTAYLIITDYWPLNEKVEQNIAMVAEKTWKIEDKVEVYRFNICKH</sequence>
<evidence type="ECO:0000256" key="1">
    <source>
        <dbReference type="SAM" id="Phobius"/>
    </source>
</evidence>
<name>A0A0G0Q660_9BACT</name>
<keyword evidence="1" id="KW-1133">Transmembrane helix</keyword>
<dbReference type="Proteomes" id="UP000034137">
    <property type="component" value="Unassembled WGS sequence"/>
</dbReference>
<feature type="transmembrane region" description="Helical" evidence="1">
    <location>
        <begin position="123"/>
        <end position="142"/>
    </location>
</feature>
<gene>
    <name evidence="2" type="ORF">UT64_C0021G0007</name>
</gene>
<feature type="transmembrane region" description="Helical" evidence="1">
    <location>
        <begin position="420"/>
        <end position="443"/>
    </location>
</feature>
<accession>A0A0G0Q660</accession>
<feature type="transmembrane region" description="Helical" evidence="1">
    <location>
        <begin position="293"/>
        <end position="317"/>
    </location>
</feature>
<feature type="transmembrane region" description="Helical" evidence="1">
    <location>
        <begin position="455"/>
        <end position="471"/>
    </location>
</feature>
<feature type="transmembrane region" description="Helical" evidence="1">
    <location>
        <begin position="329"/>
        <end position="353"/>
    </location>
</feature>
<feature type="transmembrane region" description="Helical" evidence="1">
    <location>
        <begin position="12"/>
        <end position="41"/>
    </location>
</feature>
<reference evidence="2 3" key="1">
    <citation type="journal article" date="2015" name="Nature">
        <title>rRNA introns, odd ribosomes, and small enigmatic genomes across a large radiation of phyla.</title>
        <authorList>
            <person name="Brown C.T."/>
            <person name="Hug L.A."/>
            <person name="Thomas B.C."/>
            <person name="Sharon I."/>
            <person name="Castelle C.J."/>
            <person name="Singh A."/>
            <person name="Wilkins M.J."/>
            <person name="Williams K.H."/>
            <person name="Banfield J.F."/>
        </authorList>
    </citation>
    <scope>NUCLEOTIDE SEQUENCE [LARGE SCALE GENOMIC DNA]</scope>
</reference>